<dbReference type="SUPFAM" id="SSF55060">
    <property type="entry name" value="GHMP Kinase, C-terminal domain"/>
    <property type="match status" value="1"/>
</dbReference>
<dbReference type="Pfam" id="PF08544">
    <property type="entry name" value="GHMP_kinases_C"/>
    <property type="match status" value="1"/>
</dbReference>
<name>A0A948RV26_UNCEI</name>
<dbReference type="GO" id="GO:0050201">
    <property type="term" value="F:fucokinase activity"/>
    <property type="evidence" value="ECO:0007669"/>
    <property type="project" value="TreeGrafter"/>
</dbReference>
<feature type="domain" description="GHMP kinase N-terminal" evidence="6">
    <location>
        <begin position="83"/>
        <end position="177"/>
    </location>
</feature>
<sequence length="351" mass="38759">MIYRAKAPLRISFCGGGTDVSPYPEERGGIVLSTTINLYAFASLRALEEPIFRLRSLDYELSLDIKPGEPLLMNGQLDLLKGALGFFREECRRLGLRSGDVGGLPAGIEILSHTDAPPGSGLGSSSTMVTTLVGVFQDWLGKPLAPYDIAELTYHIERERVKISGGRQDQYAAVFGGFNLIEFHNGYTIVNPLRIRRATMNELEGRLLLVYTGKTRLSAHIVDRQTHSYREKKQDVVEALDEMKALAVAMKNALLQDDLDEFGRCLHEAWLHKKHLDEGITNPQIDALYQKARDMGCLGGKILGAGGGGYLLLYCPYDLKHRIGDALKEIGGMPTGFAFEDQGLQTWTVNS</sequence>
<dbReference type="InterPro" id="IPR014606">
    <property type="entry name" value="Heptose_7-P_kinase"/>
</dbReference>
<accession>A0A948RV26</accession>
<evidence type="ECO:0000256" key="5">
    <source>
        <dbReference type="ARBA" id="ARBA00038121"/>
    </source>
</evidence>
<keyword evidence="4" id="KW-0067">ATP-binding</keyword>
<protein>
    <submittedName>
        <fullName evidence="8">GHMP kinase</fullName>
    </submittedName>
</protein>
<evidence type="ECO:0000259" key="6">
    <source>
        <dbReference type="Pfam" id="PF00288"/>
    </source>
</evidence>
<dbReference type="InterPro" id="IPR052203">
    <property type="entry name" value="GHMP_Kinase-Related"/>
</dbReference>
<dbReference type="InterPro" id="IPR020568">
    <property type="entry name" value="Ribosomal_Su5_D2-typ_SF"/>
</dbReference>
<evidence type="ECO:0000259" key="7">
    <source>
        <dbReference type="Pfam" id="PF08544"/>
    </source>
</evidence>
<dbReference type="InterPro" id="IPR036554">
    <property type="entry name" value="GHMP_kinase_C_sf"/>
</dbReference>
<dbReference type="SUPFAM" id="SSF54211">
    <property type="entry name" value="Ribosomal protein S5 domain 2-like"/>
    <property type="match status" value="1"/>
</dbReference>
<dbReference type="PANTHER" id="PTHR32463">
    <property type="entry name" value="L-FUCOSE KINASE"/>
    <property type="match status" value="1"/>
</dbReference>
<dbReference type="EMBL" id="JAHJDP010000022">
    <property type="protein sequence ID" value="MBU2689987.1"/>
    <property type="molecule type" value="Genomic_DNA"/>
</dbReference>
<dbReference type="PIRSF" id="PIRSF036406">
    <property type="entry name" value="Hept_kin"/>
    <property type="match status" value="1"/>
</dbReference>
<dbReference type="Gene3D" id="3.30.230.120">
    <property type="match status" value="1"/>
</dbReference>
<organism evidence="8 9">
    <name type="scientific">Eiseniibacteriota bacterium</name>
    <dbReference type="NCBI Taxonomy" id="2212470"/>
    <lineage>
        <taxon>Bacteria</taxon>
        <taxon>Candidatus Eiseniibacteriota</taxon>
    </lineage>
</organism>
<evidence type="ECO:0000313" key="8">
    <source>
        <dbReference type="EMBL" id="MBU2689987.1"/>
    </source>
</evidence>
<dbReference type="InterPro" id="IPR001174">
    <property type="entry name" value="HddA/FKP"/>
</dbReference>
<dbReference type="GO" id="GO:0042352">
    <property type="term" value="P:GDP-L-fucose salvage"/>
    <property type="evidence" value="ECO:0007669"/>
    <property type="project" value="TreeGrafter"/>
</dbReference>
<evidence type="ECO:0000313" key="9">
    <source>
        <dbReference type="Proteomes" id="UP000777784"/>
    </source>
</evidence>
<evidence type="ECO:0000256" key="2">
    <source>
        <dbReference type="ARBA" id="ARBA00022741"/>
    </source>
</evidence>
<dbReference type="PANTHER" id="PTHR32463:SF0">
    <property type="entry name" value="L-FUCOSE KINASE"/>
    <property type="match status" value="1"/>
</dbReference>
<dbReference type="GO" id="GO:0005524">
    <property type="term" value="F:ATP binding"/>
    <property type="evidence" value="ECO:0007669"/>
    <property type="project" value="UniProtKB-KW"/>
</dbReference>
<keyword evidence="3 8" id="KW-0418">Kinase</keyword>
<dbReference type="AlphaFoldDB" id="A0A948RV26"/>
<comment type="caution">
    <text evidence="8">The sequence shown here is derived from an EMBL/GenBank/DDBJ whole genome shotgun (WGS) entry which is preliminary data.</text>
</comment>
<proteinExistence type="inferred from homology"/>
<keyword evidence="1" id="KW-0808">Transferase</keyword>
<dbReference type="Pfam" id="PF00288">
    <property type="entry name" value="GHMP_kinases_N"/>
    <property type="match status" value="1"/>
</dbReference>
<gene>
    <name evidence="8" type="ORF">KJ970_03605</name>
</gene>
<evidence type="ECO:0000256" key="4">
    <source>
        <dbReference type="ARBA" id="ARBA00022840"/>
    </source>
</evidence>
<evidence type="ECO:0000256" key="1">
    <source>
        <dbReference type="ARBA" id="ARBA00022679"/>
    </source>
</evidence>
<dbReference type="PRINTS" id="PR00960">
    <property type="entry name" value="LMBPPROTEIN"/>
</dbReference>
<evidence type="ECO:0000256" key="3">
    <source>
        <dbReference type="ARBA" id="ARBA00022777"/>
    </source>
</evidence>
<dbReference type="InterPro" id="IPR006204">
    <property type="entry name" value="GHMP_kinase_N_dom"/>
</dbReference>
<comment type="similarity">
    <text evidence="5">Belongs to the GHMP kinase family.</text>
</comment>
<keyword evidence="2" id="KW-0547">Nucleotide-binding</keyword>
<reference evidence="8" key="1">
    <citation type="submission" date="2021-05" db="EMBL/GenBank/DDBJ databases">
        <title>Energy efficiency and biological interactions define the core microbiome of deep oligotrophic groundwater.</title>
        <authorList>
            <person name="Mehrshad M."/>
            <person name="Lopez-Fernandez M."/>
            <person name="Bell E."/>
            <person name="Bernier-Latmani R."/>
            <person name="Bertilsson S."/>
            <person name="Dopson M."/>
        </authorList>
    </citation>
    <scope>NUCLEOTIDE SEQUENCE</scope>
    <source>
        <strain evidence="8">Modern_marine.mb.64</strain>
    </source>
</reference>
<feature type="domain" description="GHMP kinase C-terminal" evidence="7">
    <location>
        <begin position="253"/>
        <end position="328"/>
    </location>
</feature>
<dbReference type="InterPro" id="IPR013750">
    <property type="entry name" value="GHMP_kinase_C_dom"/>
</dbReference>
<dbReference type="Proteomes" id="UP000777784">
    <property type="component" value="Unassembled WGS sequence"/>
</dbReference>